<reference evidence="7 8" key="1">
    <citation type="submission" date="2020-08" db="EMBL/GenBank/DDBJ databases">
        <title>Acidobacteriota in marine sediments use diverse sulfur dissimilation pathways.</title>
        <authorList>
            <person name="Wasmund K."/>
        </authorList>
    </citation>
    <scope>NUCLEOTIDE SEQUENCE [LARGE SCALE GENOMIC DNA]</scope>
    <source>
        <strain evidence="7">MAG AM4</strain>
    </source>
</reference>
<feature type="binding site" evidence="5">
    <location>
        <position position="38"/>
    </location>
    <ligand>
        <name>FMN</name>
        <dbReference type="ChEBI" id="CHEBI:58210"/>
    </ligand>
</feature>
<dbReference type="Proteomes" id="UP000648239">
    <property type="component" value="Unassembled WGS sequence"/>
</dbReference>
<accession>A0A8J7C3K9</accession>
<comment type="caution">
    <text evidence="5">Lacks conserved residue(s) required for the propagation of feature annotation.</text>
</comment>
<evidence type="ECO:0000313" key="8">
    <source>
        <dbReference type="Proteomes" id="UP000648239"/>
    </source>
</evidence>
<feature type="binding site" evidence="5">
    <location>
        <position position="138"/>
    </location>
    <ligand>
        <name>FMN</name>
        <dbReference type="ChEBI" id="CHEBI:58210"/>
    </ligand>
</feature>
<sequence>MEGRRLIVGITGASGALYAVRFLKAALAAGFRLDVIVSGYGLRLLSEECGLNLKSDDFGDWLDRTYGKEDRPGSMTLHPAGDQGAEIASGSGGTAGMVVIPCSMKTLSGIARGAATNLIERAADVTLKERRRLILVPRETPLNLAHIENMRTVTLAGGSIVPAMPAFYQKPETLEDIADFIVGRVLSLLDEPHELYPAWTGRTLE</sequence>
<evidence type="ECO:0000256" key="5">
    <source>
        <dbReference type="HAMAP-Rule" id="MF_01984"/>
    </source>
</evidence>
<name>A0A8J7C3K9_9BACT</name>
<evidence type="ECO:0000256" key="2">
    <source>
        <dbReference type="ARBA" id="ARBA00022630"/>
    </source>
</evidence>
<feature type="binding site" evidence="5">
    <location>
        <begin position="103"/>
        <end position="106"/>
    </location>
    <ligand>
        <name>FMN</name>
        <dbReference type="ChEBI" id="CHEBI:58210"/>
    </ligand>
</feature>
<comment type="catalytic activity">
    <reaction evidence="5">
        <text>dimethylallyl phosphate + FMNH2 = prenylated FMNH2 + phosphate</text>
        <dbReference type="Rhea" id="RHEA:37743"/>
        <dbReference type="ChEBI" id="CHEBI:43474"/>
        <dbReference type="ChEBI" id="CHEBI:57618"/>
        <dbReference type="ChEBI" id="CHEBI:87467"/>
        <dbReference type="ChEBI" id="CHEBI:88052"/>
        <dbReference type="EC" id="2.5.1.129"/>
    </reaction>
</comment>
<gene>
    <name evidence="5" type="primary">ubiX</name>
    <name evidence="7" type="ORF">IFK94_13985</name>
</gene>
<evidence type="ECO:0000256" key="4">
    <source>
        <dbReference type="ARBA" id="ARBA00022679"/>
    </source>
</evidence>
<comment type="similarity">
    <text evidence="5">Belongs to the UbiX/PAD1 family.</text>
</comment>
<keyword evidence="4 5" id="KW-0808">Transferase</keyword>
<organism evidence="7 8">
    <name type="scientific">Candidatus Polarisedimenticola svalbardensis</name>
    <dbReference type="NCBI Taxonomy" id="2886004"/>
    <lineage>
        <taxon>Bacteria</taxon>
        <taxon>Pseudomonadati</taxon>
        <taxon>Acidobacteriota</taxon>
        <taxon>Candidatus Polarisedimenticolia</taxon>
        <taxon>Candidatus Polarisedimenticolales</taxon>
        <taxon>Candidatus Polarisedimenticolaceae</taxon>
        <taxon>Candidatus Polarisedimenticola</taxon>
    </lineage>
</organism>
<comment type="function">
    <text evidence="5">Flavin prenyltransferase that catalyzes the synthesis of the prenylated FMN cofactor (prenyl-FMN) for 4-hydroxy-3-polyprenylbenzoic acid decarboxylase UbiD. The prenyltransferase is metal-independent and links a dimethylallyl moiety from dimethylallyl monophosphate (DMAP) to the flavin N5 and C6 atoms of FMN.</text>
</comment>
<keyword evidence="3 5" id="KW-0288">FMN</keyword>
<feature type="domain" description="Flavoprotein" evidence="6">
    <location>
        <begin position="5"/>
        <end position="188"/>
    </location>
</feature>
<keyword evidence="2 5" id="KW-0285">Flavoprotein</keyword>
<dbReference type="HAMAP" id="MF_01984">
    <property type="entry name" value="ubiX_pad"/>
    <property type="match status" value="1"/>
</dbReference>
<feature type="binding site" evidence="5">
    <location>
        <position position="184"/>
    </location>
    <ligand>
        <name>dimethylallyl phosphate</name>
        <dbReference type="ChEBI" id="CHEBI:88052"/>
    </ligand>
</feature>
<dbReference type="NCBIfam" id="NF004685">
    <property type="entry name" value="PRK06029.1"/>
    <property type="match status" value="1"/>
</dbReference>
<dbReference type="NCBIfam" id="TIGR00421">
    <property type="entry name" value="ubiX_pad"/>
    <property type="match status" value="1"/>
</dbReference>
<feature type="binding site" evidence="5">
    <location>
        <begin position="12"/>
        <end position="14"/>
    </location>
    <ligand>
        <name>FMN</name>
        <dbReference type="ChEBI" id="CHEBI:58210"/>
    </ligand>
</feature>
<dbReference type="InterPro" id="IPR004507">
    <property type="entry name" value="UbiX-like"/>
</dbReference>
<keyword evidence="1 5" id="KW-0637">Prenyltransferase</keyword>
<evidence type="ECO:0000313" key="7">
    <source>
        <dbReference type="EMBL" id="MBD3869226.1"/>
    </source>
</evidence>
<dbReference type="AlphaFoldDB" id="A0A8J7C3K9"/>
<comment type="caution">
    <text evidence="7">The sequence shown here is derived from an EMBL/GenBank/DDBJ whole genome shotgun (WGS) entry which is preliminary data.</text>
</comment>
<dbReference type="EMBL" id="JACXWD010000068">
    <property type="protein sequence ID" value="MBD3869226.1"/>
    <property type="molecule type" value="Genomic_DNA"/>
</dbReference>
<evidence type="ECO:0000256" key="1">
    <source>
        <dbReference type="ARBA" id="ARBA00022602"/>
    </source>
</evidence>
<evidence type="ECO:0000259" key="6">
    <source>
        <dbReference type="Pfam" id="PF02441"/>
    </source>
</evidence>
<dbReference type="EC" id="2.5.1.129" evidence="5"/>
<feature type="binding site" evidence="5">
    <location>
        <position position="168"/>
    </location>
    <ligand>
        <name>dimethylallyl phosphate</name>
        <dbReference type="ChEBI" id="CHEBI:88052"/>
    </ligand>
</feature>
<dbReference type="SUPFAM" id="SSF52507">
    <property type="entry name" value="Homo-oligomeric flavin-containing Cys decarboxylases, HFCD"/>
    <property type="match status" value="1"/>
</dbReference>
<dbReference type="Gene3D" id="3.40.50.1950">
    <property type="entry name" value="Flavin prenyltransferase-like"/>
    <property type="match status" value="1"/>
</dbReference>
<proteinExistence type="inferred from homology"/>
<dbReference type="GO" id="GO:0106141">
    <property type="term" value="F:flavin prenyltransferase activity"/>
    <property type="evidence" value="ECO:0007669"/>
    <property type="project" value="UniProtKB-EC"/>
</dbReference>
<evidence type="ECO:0000256" key="3">
    <source>
        <dbReference type="ARBA" id="ARBA00022643"/>
    </source>
</evidence>
<dbReference type="Pfam" id="PF02441">
    <property type="entry name" value="Flavoprotein"/>
    <property type="match status" value="1"/>
</dbReference>
<dbReference type="InterPro" id="IPR003382">
    <property type="entry name" value="Flavoprotein"/>
</dbReference>
<protein>
    <recommendedName>
        <fullName evidence="5">Flavin prenyltransferase UbiX</fullName>
        <ecNumber evidence="5">2.5.1.129</ecNumber>
    </recommendedName>
</protein>
<dbReference type="InterPro" id="IPR036551">
    <property type="entry name" value="Flavin_trans-like"/>
</dbReference>